<protein>
    <submittedName>
        <fullName evidence="1">Uncharacterized protein</fullName>
    </submittedName>
</protein>
<name>A0A7I8JDA5_SPIIN</name>
<evidence type="ECO:0000313" key="2">
    <source>
        <dbReference type="EMBL" id="CAA7404981.1"/>
    </source>
</evidence>
<reference evidence="1" key="1">
    <citation type="submission" date="2019-12" db="EMBL/GenBank/DDBJ databases">
        <authorList>
            <person name="Scholz U."/>
            <person name="Mascher M."/>
            <person name="Fiebig A."/>
        </authorList>
    </citation>
    <scope>NUCLEOTIDE SEQUENCE</scope>
</reference>
<sequence>MRKPKKVRASKVKLAGLGRTVNPRRITLRVTRRIAENTRM</sequence>
<organism evidence="1">
    <name type="scientific">Spirodela intermedia</name>
    <name type="common">Intermediate duckweed</name>
    <dbReference type="NCBI Taxonomy" id="51605"/>
    <lineage>
        <taxon>Eukaryota</taxon>
        <taxon>Viridiplantae</taxon>
        <taxon>Streptophyta</taxon>
        <taxon>Embryophyta</taxon>
        <taxon>Tracheophyta</taxon>
        <taxon>Spermatophyta</taxon>
        <taxon>Magnoliopsida</taxon>
        <taxon>Liliopsida</taxon>
        <taxon>Araceae</taxon>
        <taxon>Lemnoideae</taxon>
        <taxon>Spirodela</taxon>
    </lineage>
</organism>
<gene>
    <name evidence="1" type="ORF">SI7747_11014542</name>
    <name evidence="2" type="ORF">SI8410_11015659</name>
</gene>
<dbReference type="Proteomes" id="UP000663760">
    <property type="component" value="Chromosome 11"/>
</dbReference>
<keyword evidence="3" id="KW-1185">Reference proteome</keyword>
<dbReference type="EMBL" id="LR743598">
    <property type="protein sequence ID" value="CAA2628901.1"/>
    <property type="molecule type" value="Genomic_DNA"/>
</dbReference>
<dbReference type="EMBL" id="LR746274">
    <property type="protein sequence ID" value="CAA7404981.1"/>
    <property type="molecule type" value="Genomic_DNA"/>
</dbReference>
<accession>A0A7I8JDA5</accession>
<evidence type="ECO:0000313" key="3">
    <source>
        <dbReference type="Proteomes" id="UP000663760"/>
    </source>
</evidence>
<proteinExistence type="predicted"/>
<evidence type="ECO:0000313" key="1">
    <source>
        <dbReference type="EMBL" id="CAA2628901.1"/>
    </source>
</evidence>
<dbReference type="AlphaFoldDB" id="A0A7I8JDA5"/>